<proteinExistence type="predicted"/>
<protein>
    <recommendedName>
        <fullName evidence="2">DUF2062 domain-containing protein</fullName>
    </recommendedName>
</protein>
<name>A0A917DVD2_9BACL</name>
<dbReference type="Proteomes" id="UP000612456">
    <property type="component" value="Unassembled WGS sequence"/>
</dbReference>
<accession>A0A917DVD2</accession>
<dbReference type="EMBL" id="BMHP01000002">
    <property type="protein sequence ID" value="GGD74639.1"/>
    <property type="molecule type" value="Genomic_DNA"/>
</dbReference>
<dbReference type="InterPro" id="IPR018639">
    <property type="entry name" value="DUF2062"/>
</dbReference>
<organism evidence="3 4">
    <name type="scientific">Paenibacillus nasutitermitis</name>
    <dbReference type="NCBI Taxonomy" id="1652958"/>
    <lineage>
        <taxon>Bacteria</taxon>
        <taxon>Bacillati</taxon>
        <taxon>Bacillota</taxon>
        <taxon>Bacilli</taxon>
        <taxon>Bacillales</taxon>
        <taxon>Paenibacillaceae</taxon>
        <taxon>Paenibacillus</taxon>
    </lineage>
</organism>
<evidence type="ECO:0000313" key="3">
    <source>
        <dbReference type="EMBL" id="GGD74639.1"/>
    </source>
</evidence>
<keyword evidence="1" id="KW-0812">Transmembrane</keyword>
<evidence type="ECO:0000313" key="4">
    <source>
        <dbReference type="Proteomes" id="UP000612456"/>
    </source>
</evidence>
<evidence type="ECO:0000256" key="1">
    <source>
        <dbReference type="SAM" id="Phobius"/>
    </source>
</evidence>
<evidence type="ECO:0000259" key="2">
    <source>
        <dbReference type="Pfam" id="PF09835"/>
    </source>
</evidence>
<feature type="domain" description="DUF2062" evidence="2">
    <location>
        <begin position="2"/>
        <end position="122"/>
    </location>
</feature>
<reference evidence="3" key="1">
    <citation type="journal article" date="2014" name="Int. J. Syst. Evol. Microbiol.">
        <title>Complete genome sequence of Corynebacterium casei LMG S-19264T (=DSM 44701T), isolated from a smear-ripened cheese.</title>
        <authorList>
            <consortium name="US DOE Joint Genome Institute (JGI-PGF)"/>
            <person name="Walter F."/>
            <person name="Albersmeier A."/>
            <person name="Kalinowski J."/>
            <person name="Ruckert C."/>
        </authorList>
    </citation>
    <scope>NUCLEOTIDE SEQUENCE</scope>
    <source>
        <strain evidence="3">CGMCC 1.15178</strain>
    </source>
</reference>
<dbReference type="Pfam" id="PF09835">
    <property type="entry name" value="DUF2062"/>
    <property type="match status" value="1"/>
</dbReference>
<keyword evidence="1" id="KW-1133">Transmembrane helix</keyword>
<keyword evidence="4" id="KW-1185">Reference proteome</keyword>
<dbReference type="AlphaFoldDB" id="A0A917DVD2"/>
<keyword evidence="1" id="KW-0472">Membrane</keyword>
<feature type="transmembrane region" description="Helical" evidence="1">
    <location>
        <begin position="6"/>
        <end position="30"/>
    </location>
</feature>
<reference evidence="3" key="2">
    <citation type="submission" date="2020-09" db="EMBL/GenBank/DDBJ databases">
        <authorList>
            <person name="Sun Q."/>
            <person name="Zhou Y."/>
        </authorList>
    </citation>
    <scope>NUCLEOTIDE SEQUENCE</scope>
    <source>
        <strain evidence="3">CGMCC 1.15178</strain>
    </source>
</reference>
<feature type="transmembrane region" description="Helical" evidence="1">
    <location>
        <begin position="91"/>
        <end position="118"/>
    </location>
</feature>
<gene>
    <name evidence="3" type="ORF">GCM10010911_35680</name>
</gene>
<feature type="transmembrane region" description="Helical" evidence="1">
    <location>
        <begin position="37"/>
        <end position="57"/>
    </location>
</feature>
<sequence length="140" mass="15862">MALGFSIGMAVEMFTLPTYGLAFFLIFPLIYWLRASFAGALIGFVVGKIIFIPVAFVNNMVGGWVLPNRIRVDIQFLPQWLNHALLMNLKLIVGGIIDGIVLGLIFYFPVKLALAYFAHKRREKRKLKRVHLESKPISEI</sequence>
<comment type="caution">
    <text evidence="3">The sequence shown here is derived from an EMBL/GenBank/DDBJ whole genome shotgun (WGS) entry which is preliminary data.</text>
</comment>